<protein>
    <recommendedName>
        <fullName evidence="4">F-box domain-containing protein</fullName>
    </recommendedName>
</protein>
<dbReference type="PANTHER" id="PTHR38926">
    <property type="entry name" value="F-BOX DOMAIN CONTAINING PROTEIN, EXPRESSED"/>
    <property type="match status" value="1"/>
</dbReference>
<dbReference type="AlphaFoldDB" id="A0A7S0RZ38"/>
<name>A0A7S0RZ38_9CHLO</name>
<evidence type="ECO:0000256" key="1">
    <source>
        <dbReference type="ARBA" id="ARBA00004430"/>
    </source>
</evidence>
<evidence type="ECO:0008006" key="4">
    <source>
        <dbReference type="Google" id="ProtNLM"/>
    </source>
</evidence>
<dbReference type="SUPFAM" id="SSF52047">
    <property type="entry name" value="RNI-like"/>
    <property type="match status" value="1"/>
</dbReference>
<dbReference type="PANTHER" id="PTHR38926:SF5">
    <property type="entry name" value="F-BOX AND LEUCINE-RICH REPEAT PROTEIN 6"/>
    <property type="match status" value="1"/>
</dbReference>
<gene>
    <name evidence="3" type="ORF">CLEI1391_LOCUS15346</name>
</gene>
<dbReference type="GO" id="GO:0005930">
    <property type="term" value="C:axoneme"/>
    <property type="evidence" value="ECO:0007669"/>
    <property type="project" value="UniProtKB-SubCell"/>
</dbReference>
<feature type="compositionally biased region" description="Basic and acidic residues" evidence="2">
    <location>
        <begin position="24"/>
        <end position="41"/>
    </location>
</feature>
<accession>A0A7S0RZ38</accession>
<dbReference type="EMBL" id="HBFB01027478">
    <property type="protein sequence ID" value="CAD8691003.1"/>
    <property type="molecule type" value="Transcribed_RNA"/>
</dbReference>
<evidence type="ECO:0000256" key="2">
    <source>
        <dbReference type="SAM" id="MobiDB-lite"/>
    </source>
</evidence>
<comment type="subcellular location">
    <subcellularLocation>
        <location evidence="1">Cytoplasm</location>
        <location evidence="1">Cytoskeleton</location>
        <location evidence="1">Cilium axoneme</location>
    </subcellularLocation>
</comment>
<dbReference type="InterPro" id="IPR032675">
    <property type="entry name" value="LRR_dom_sf"/>
</dbReference>
<sequence>MVLLRSLSLDEKGGPSLLPPETFSGERADGEPCPDEGHGLEGEDVDDDNSGAFLPDHCIKLVQAQLITGEAPGVALLHLLSMASVCKQWRMLASELSSGSAIAFDGFDNLFSSQPCVQKFRRLSSQQKEQVFYGGARLLTGYANVTLSGDGITDRVLNEVAKSAGSGLTRCRVHSSSHVTDSSLSAVVQQAKDLETLELEDLSFKAAGAGMGKFLALVFERCEKLTTLHLSNIPSMNWGACKAAAMVGPDKAITKLHVRGVNLDTDFGVVLSKLPHLQELEIDGPARNIRAAATSCPSLHRVSYQVSSRTQLDEALSALMTLKELRQLELIVKNFTLCSDQLRVIGMLSLVELRLDSYIYKQQPTLSRSSYSHVDNEGVKALVDSICNRWCAIMSDMRPLKLSLCGATALTHDAVSALLRLPILTELDIGGCCRIIAMDKMRLVAKVRAGREMLESGRRPSMRSTRFPGLVL</sequence>
<feature type="region of interest" description="Disordered" evidence="2">
    <location>
        <begin position="7"/>
        <end position="44"/>
    </location>
</feature>
<organism evidence="3">
    <name type="scientific">Chlamydomonas leiostraca</name>
    <dbReference type="NCBI Taxonomy" id="1034604"/>
    <lineage>
        <taxon>Eukaryota</taxon>
        <taxon>Viridiplantae</taxon>
        <taxon>Chlorophyta</taxon>
        <taxon>core chlorophytes</taxon>
        <taxon>Chlorophyceae</taxon>
        <taxon>CS clade</taxon>
        <taxon>Chlamydomonadales</taxon>
        <taxon>Chlamydomonadaceae</taxon>
        <taxon>Chlamydomonas</taxon>
    </lineage>
</organism>
<reference evidence="3" key="1">
    <citation type="submission" date="2021-01" db="EMBL/GenBank/DDBJ databases">
        <authorList>
            <person name="Corre E."/>
            <person name="Pelletier E."/>
            <person name="Niang G."/>
            <person name="Scheremetjew M."/>
            <person name="Finn R."/>
            <person name="Kale V."/>
            <person name="Holt S."/>
            <person name="Cochrane G."/>
            <person name="Meng A."/>
            <person name="Brown T."/>
            <person name="Cohen L."/>
        </authorList>
    </citation>
    <scope>NUCLEOTIDE SEQUENCE</scope>
    <source>
        <strain evidence="3">SAG 11-49</strain>
    </source>
</reference>
<evidence type="ECO:0000313" key="3">
    <source>
        <dbReference type="EMBL" id="CAD8691003.1"/>
    </source>
</evidence>
<proteinExistence type="predicted"/>
<dbReference type="Gene3D" id="3.80.10.10">
    <property type="entry name" value="Ribonuclease Inhibitor"/>
    <property type="match status" value="1"/>
</dbReference>